<dbReference type="HAMAP" id="MF_00361">
    <property type="entry name" value="NAD_kinase"/>
    <property type="match status" value="1"/>
</dbReference>
<gene>
    <name evidence="8" type="ORF">Kpol_1059p17</name>
</gene>
<dbReference type="FunFam" id="2.60.200.30:FF:000009">
    <property type="entry name" value="Poly(P)/ATP NAD kinase"/>
    <property type="match status" value="1"/>
</dbReference>
<reference evidence="8 9" key="1">
    <citation type="journal article" date="2007" name="Proc. Natl. Acad. Sci. U.S.A.">
        <title>Independent sorting-out of thousands of duplicated gene pairs in two yeast species descended from a whole-genome duplication.</title>
        <authorList>
            <person name="Scannell D.R."/>
            <person name="Frank A.C."/>
            <person name="Conant G.C."/>
            <person name="Byrne K.P."/>
            <person name="Woolfit M."/>
            <person name="Wolfe K.H."/>
        </authorList>
    </citation>
    <scope>NUCLEOTIDE SEQUENCE [LARGE SCALE GENOMIC DNA]</scope>
    <source>
        <strain evidence="9">ATCC 22028 / DSM 70294 / BCRC 21397 / CBS 2163 / NBRC 10782 / NRRL Y-8283 / UCD 57-17</strain>
    </source>
</reference>
<evidence type="ECO:0008006" key="10">
    <source>
        <dbReference type="Google" id="ProtNLM"/>
    </source>
</evidence>
<dbReference type="HOGENOM" id="CLU_008831_1_2_1"/>
<dbReference type="eggNOG" id="KOG2178">
    <property type="taxonomic scope" value="Eukaryota"/>
</dbReference>
<evidence type="ECO:0000256" key="7">
    <source>
        <dbReference type="ARBA" id="ARBA00023027"/>
    </source>
</evidence>
<keyword evidence="4" id="KW-0418">Kinase</keyword>
<dbReference type="Gene3D" id="2.60.200.30">
    <property type="entry name" value="Probable inorganic polyphosphate/atp-NAD kinase, domain 2"/>
    <property type="match status" value="1"/>
</dbReference>
<dbReference type="Pfam" id="PF01513">
    <property type="entry name" value="NAD_kinase"/>
    <property type="match status" value="1"/>
</dbReference>
<evidence type="ECO:0000256" key="3">
    <source>
        <dbReference type="ARBA" id="ARBA00022741"/>
    </source>
</evidence>
<dbReference type="GeneID" id="5544457"/>
<dbReference type="FunCoup" id="A7TN21">
    <property type="interactions" value="546"/>
</dbReference>
<dbReference type="PANTHER" id="PTHR20275">
    <property type="entry name" value="NAD KINASE"/>
    <property type="match status" value="1"/>
</dbReference>
<dbReference type="RefSeq" id="XP_001644185.1">
    <property type="nucleotide sequence ID" value="XM_001644135.1"/>
</dbReference>
<dbReference type="Pfam" id="PF20143">
    <property type="entry name" value="NAD_kinase_C"/>
    <property type="match status" value="1"/>
</dbReference>
<name>A7TN21_VANPO</name>
<dbReference type="GO" id="GO:0019674">
    <property type="term" value="P:NAD+ metabolic process"/>
    <property type="evidence" value="ECO:0007669"/>
    <property type="project" value="InterPro"/>
</dbReference>
<evidence type="ECO:0000256" key="6">
    <source>
        <dbReference type="ARBA" id="ARBA00022857"/>
    </source>
</evidence>
<comment type="similarity">
    <text evidence="1">Belongs to the NAD kinase family.</text>
</comment>
<dbReference type="STRING" id="436907.A7TN21"/>
<dbReference type="OrthoDB" id="24581at2759"/>
<dbReference type="Gene3D" id="3.40.50.10330">
    <property type="entry name" value="Probable inorganic polyphosphate/atp-NAD kinase, domain 1"/>
    <property type="match status" value="1"/>
</dbReference>
<dbReference type="Proteomes" id="UP000000267">
    <property type="component" value="Unassembled WGS sequence"/>
</dbReference>
<dbReference type="KEGG" id="vpo:Kpol_1059p17"/>
<dbReference type="InterPro" id="IPR002504">
    <property type="entry name" value="NADK"/>
</dbReference>
<dbReference type="GO" id="GO:0006741">
    <property type="term" value="P:NADP+ biosynthetic process"/>
    <property type="evidence" value="ECO:0007669"/>
    <property type="project" value="InterPro"/>
</dbReference>
<keyword evidence="9" id="KW-1185">Reference proteome</keyword>
<keyword evidence="3" id="KW-0547">Nucleotide-binding</keyword>
<keyword evidence="2" id="KW-0808">Transferase</keyword>
<organism evidence="9">
    <name type="scientific">Vanderwaltozyma polyspora (strain ATCC 22028 / DSM 70294 / BCRC 21397 / CBS 2163 / NBRC 10782 / NRRL Y-8283 / UCD 57-17)</name>
    <name type="common">Kluyveromyces polysporus</name>
    <dbReference type="NCBI Taxonomy" id="436907"/>
    <lineage>
        <taxon>Eukaryota</taxon>
        <taxon>Fungi</taxon>
        <taxon>Dikarya</taxon>
        <taxon>Ascomycota</taxon>
        <taxon>Saccharomycotina</taxon>
        <taxon>Saccharomycetes</taxon>
        <taxon>Saccharomycetales</taxon>
        <taxon>Saccharomycetaceae</taxon>
        <taxon>Vanderwaltozyma</taxon>
    </lineage>
</organism>
<evidence type="ECO:0000256" key="2">
    <source>
        <dbReference type="ARBA" id="ARBA00022679"/>
    </source>
</evidence>
<keyword evidence="7" id="KW-0520">NAD</keyword>
<evidence type="ECO:0000256" key="5">
    <source>
        <dbReference type="ARBA" id="ARBA00022840"/>
    </source>
</evidence>
<protein>
    <recommendedName>
        <fullName evidence="10">NAD(+) kinase</fullName>
    </recommendedName>
</protein>
<keyword evidence="5" id="KW-0067">ATP-binding</keyword>
<dbReference type="GO" id="GO:0003951">
    <property type="term" value="F:NAD+ kinase activity"/>
    <property type="evidence" value="ECO:0007669"/>
    <property type="project" value="InterPro"/>
</dbReference>
<accession>A7TN21</accession>
<evidence type="ECO:0000256" key="4">
    <source>
        <dbReference type="ARBA" id="ARBA00022777"/>
    </source>
</evidence>
<dbReference type="PhylomeDB" id="A7TN21"/>
<dbReference type="InParanoid" id="A7TN21"/>
<keyword evidence="6" id="KW-0521">NADP</keyword>
<sequence>MKRSLELIKKDGDVVSPDLKLARTKPDTSDIKLKWKLYDEPKSTDIIESKTKKITDGYDGCIEVSRRDSKSTSKSMPNVSEMKASFKPHFKYASHAYGLRMMSKKIFNTRVELDVENLMIVIKQNEVSLIYLMRELVEWLLINFPSITIYLDEALKGSKTFDAEDICTDSKCSAKRISYWNQEFLDNNVGFFDLVMTLGGDGTVLYVSSIFQKHTPPIVSFALGSLGFLTNFKFEHFRKDLPLILNNKIKTNLRMRLECKVFRRRDPVVNPETGKKIFVSELISEHHVLNELTVDRGSSPFISMLELYGDSSLFTVAQADGLIVSTPTGSTAYSLSAGGSLVYPSVNAIAVTPICPHTLSFRPIILPDSMNLKVRVSLKSRATAWAAFDGKNKVELQPGDYISIAASPYAFPTVESSSSEFIDSIGRTLNWNVREEQKSFTHMLSQKNKEKFAIESYKMDDSDSSVEELEVNEKIGDEKLDMDKIESLLDQADIKEKVHFSD</sequence>
<evidence type="ECO:0000313" key="9">
    <source>
        <dbReference type="Proteomes" id="UP000000267"/>
    </source>
</evidence>
<evidence type="ECO:0000256" key="1">
    <source>
        <dbReference type="ARBA" id="ARBA00010995"/>
    </source>
</evidence>
<proteinExistence type="inferred from homology"/>
<dbReference type="GO" id="GO:0005524">
    <property type="term" value="F:ATP binding"/>
    <property type="evidence" value="ECO:0007669"/>
    <property type="project" value="UniProtKB-KW"/>
</dbReference>
<dbReference type="InterPro" id="IPR016064">
    <property type="entry name" value="NAD/diacylglycerol_kinase_sf"/>
</dbReference>
<evidence type="ECO:0000313" key="8">
    <source>
        <dbReference type="EMBL" id="EDO16327.1"/>
    </source>
</evidence>
<dbReference type="InterPro" id="IPR017438">
    <property type="entry name" value="ATP-NAD_kinase_N"/>
</dbReference>
<dbReference type="AlphaFoldDB" id="A7TN21"/>
<dbReference type="EMBL" id="DS480427">
    <property type="protein sequence ID" value="EDO16327.1"/>
    <property type="molecule type" value="Genomic_DNA"/>
</dbReference>
<dbReference type="OMA" id="MRMRLCC"/>
<dbReference type="SUPFAM" id="SSF111331">
    <property type="entry name" value="NAD kinase/diacylglycerol kinase-like"/>
    <property type="match status" value="1"/>
</dbReference>
<dbReference type="InterPro" id="IPR017437">
    <property type="entry name" value="ATP-NAD_kinase_PpnK-typ_C"/>
</dbReference>
<dbReference type="PANTHER" id="PTHR20275:SF0">
    <property type="entry name" value="NAD KINASE"/>
    <property type="match status" value="1"/>
</dbReference>